<keyword evidence="6 7" id="KW-0520">NAD</keyword>
<keyword evidence="5 7" id="KW-0560">Oxidoreductase</keyword>
<evidence type="ECO:0000256" key="8">
    <source>
        <dbReference type="PIRSR" id="PIRSR000232-1"/>
    </source>
</evidence>
<gene>
    <name evidence="10" type="ORF">SAMN04488134_104195</name>
</gene>
<accession>A0A1H8MKP0</accession>
<evidence type="ECO:0000256" key="4">
    <source>
        <dbReference type="ARBA" id="ARBA00022857"/>
    </source>
</evidence>
<comment type="cofactor">
    <cofactor evidence="8">
        <name>FMN</name>
        <dbReference type="ChEBI" id="CHEBI:58210"/>
    </cofactor>
    <text evidence="8">Binds 1 FMN per subunit.</text>
</comment>
<reference evidence="10 11" key="1">
    <citation type="submission" date="2016-10" db="EMBL/GenBank/DDBJ databases">
        <authorList>
            <person name="de Groot N.N."/>
        </authorList>
    </citation>
    <scope>NUCLEOTIDE SEQUENCE [LARGE SCALE GENOMIC DNA]</scope>
    <source>
        <strain evidence="10 11">CGMCC 1.10434</strain>
    </source>
</reference>
<sequence>MKLEQIIKERRSISMFEDREVEPKEVKELLKTAIWVPNHKMTQPWRFVIITGETKEQLAQLAGDYMGKGKQGEERDSAVQKAYQTFKQVPVFLMVLMEENHILKLNQEDYAATSLIIHNLSLLAWEKGLGMVWKTGPLTDDPAFRELIGINKGEKFVGMVQIGYPKKVPKARPRIDVEERITELN</sequence>
<evidence type="ECO:0000256" key="1">
    <source>
        <dbReference type="ARBA" id="ARBA00007118"/>
    </source>
</evidence>
<evidence type="ECO:0000256" key="7">
    <source>
        <dbReference type="PIRNR" id="PIRNR000232"/>
    </source>
</evidence>
<dbReference type="Gene3D" id="3.40.109.10">
    <property type="entry name" value="NADH Oxidase"/>
    <property type="match status" value="1"/>
</dbReference>
<name>A0A1H8MKP0_9BACI</name>
<evidence type="ECO:0000313" key="10">
    <source>
        <dbReference type="EMBL" id="SEO17991.1"/>
    </source>
</evidence>
<feature type="binding site" description="in other chain" evidence="8">
    <location>
        <begin position="133"/>
        <end position="135"/>
    </location>
    <ligand>
        <name>FMN</name>
        <dbReference type="ChEBI" id="CHEBI:58210"/>
        <note>ligand shared between dimeric partners</note>
    </ligand>
</feature>
<feature type="binding site" description="in other chain" evidence="8">
    <location>
        <begin position="10"/>
        <end position="12"/>
    </location>
    <ligand>
        <name>FMN</name>
        <dbReference type="ChEBI" id="CHEBI:58210"/>
        <note>ligand shared between dimeric partners</note>
    </ligand>
</feature>
<dbReference type="InterPro" id="IPR029479">
    <property type="entry name" value="Nitroreductase"/>
</dbReference>
<dbReference type="PANTHER" id="PTHR43821:SF1">
    <property type="entry name" value="NAD(P)H NITROREDUCTASE YDJA-RELATED"/>
    <property type="match status" value="1"/>
</dbReference>
<dbReference type="EMBL" id="FODJ01000004">
    <property type="protein sequence ID" value="SEO17991.1"/>
    <property type="molecule type" value="Genomic_DNA"/>
</dbReference>
<dbReference type="InterPro" id="IPR052530">
    <property type="entry name" value="NAD(P)H_nitroreductase"/>
</dbReference>
<keyword evidence="4 7" id="KW-0521">NADP</keyword>
<dbReference type="GO" id="GO:0016491">
    <property type="term" value="F:oxidoreductase activity"/>
    <property type="evidence" value="ECO:0007669"/>
    <property type="project" value="UniProtKB-UniRule"/>
</dbReference>
<dbReference type="RefSeq" id="WP_091496682.1">
    <property type="nucleotide sequence ID" value="NZ_FODJ01000004.1"/>
</dbReference>
<dbReference type="Proteomes" id="UP000199300">
    <property type="component" value="Unassembled WGS sequence"/>
</dbReference>
<comment type="similarity">
    <text evidence="1 7">Belongs to the nitroreductase family.</text>
</comment>
<organism evidence="10 11">
    <name type="scientific">Amphibacillus marinus</name>
    <dbReference type="NCBI Taxonomy" id="872970"/>
    <lineage>
        <taxon>Bacteria</taxon>
        <taxon>Bacillati</taxon>
        <taxon>Bacillota</taxon>
        <taxon>Bacilli</taxon>
        <taxon>Bacillales</taxon>
        <taxon>Bacillaceae</taxon>
        <taxon>Amphibacillus</taxon>
    </lineage>
</organism>
<dbReference type="SUPFAM" id="SSF55469">
    <property type="entry name" value="FMN-dependent nitroreductase-like"/>
    <property type="match status" value="1"/>
</dbReference>
<dbReference type="InterPro" id="IPR026021">
    <property type="entry name" value="YdjA-like"/>
</dbReference>
<keyword evidence="11" id="KW-1185">Reference proteome</keyword>
<evidence type="ECO:0000256" key="3">
    <source>
        <dbReference type="ARBA" id="ARBA00022643"/>
    </source>
</evidence>
<feature type="domain" description="Nitroreductase" evidence="9">
    <location>
        <begin position="7"/>
        <end position="164"/>
    </location>
</feature>
<dbReference type="PIRSF" id="PIRSF000232">
    <property type="entry name" value="YdjA"/>
    <property type="match status" value="1"/>
</dbReference>
<dbReference type="CDD" id="cd02135">
    <property type="entry name" value="YdjA-like"/>
    <property type="match status" value="1"/>
</dbReference>
<dbReference type="AlphaFoldDB" id="A0A1H8MKP0"/>
<evidence type="ECO:0000259" key="9">
    <source>
        <dbReference type="Pfam" id="PF00881"/>
    </source>
</evidence>
<dbReference type="PANTHER" id="PTHR43821">
    <property type="entry name" value="NAD(P)H NITROREDUCTASE YDJA-RELATED"/>
    <property type="match status" value="1"/>
</dbReference>
<evidence type="ECO:0000256" key="5">
    <source>
        <dbReference type="ARBA" id="ARBA00023002"/>
    </source>
</evidence>
<dbReference type="InterPro" id="IPR000415">
    <property type="entry name" value="Nitroreductase-like"/>
</dbReference>
<protein>
    <recommendedName>
        <fullName evidence="7">Putative NAD(P)H nitroreductase</fullName>
        <ecNumber evidence="7">1.-.-.-</ecNumber>
    </recommendedName>
</protein>
<feature type="binding site" evidence="8">
    <location>
        <position position="39"/>
    </location>
    <ligand>
        <name>FMN</name>
        <dbReference type="ChEBI" id="CHEBI:58210"/>
        <note>ligand shared between dimeric partners</note>
    </ligand>
</feature>
<keyword evidence="2 7" id="KW-0285">Flavoprotein</keyword>
<keyword evidence="3 7" id="KW-0288">FMN</keyword>
<evidence type="ECO:0000256" key="6">
    <source>
        <dbReference type="ARBA" id="ARBA00023027"/>
    </source>
</evidence>
<dbReference type="EC" id="1.-.-.-" evidence="7"/>
<evidence type="ECO:0000313" key="11">
    <source>
        <dbReference type="Proteomes" id="UP000199300"/>
    </source>
</evidence>
<dbReference type="Pfam" id="PF00881">
    <property type="entry name" value="Nitroreductase"/>
    <property type="match status" value="1"/>
</dbReference>
<evidence type="ECO:0000256" key="2">
    <source>
        <dbReference type="ARBA" id="ARBA00022630"/>
    </source>
</evidence>
<dbReference type="STRING" id="872970.SAMN04488134_104195"/>
<dbReference type="OrthoDB" id="9804207at2"/>
<proteinExistence type="inferred from homology"/>